<feature type="transmembrane region" description="Helical" evidence="5">
    <location>
        <begin position="298"/>
        <end position="318"/>
    </location>
</feature>
<proteinExistence type="predicted"/>
<dbReference type="Proteomes" id="UP001500016">
    <property type="component" value="Unassembled WGS sequence"/>
</dbReference>
<dbReference type="PROSITE" id="PS50850">
    <property type="entry name" value="MFS"/>
    <property type="match status" value="1"/>
</dbReference>
<feature type="domain" description="Major facilitator superfamily (MFS) profile" evidence="6">
    <location>
        <begin position="8"/>
        <end position="388"/>
    </location>
</feature>
<dbReference type="SUPFAM" id="SSF103473">
    <property type="entry name" value="MFS general substrate transporter"/>
    <property type="match status" value="1"/>
</dbReference>
<dbReference type="InterPro" id="IPR036259">
    <property type="entry name" value="MFS_trans_sf"/>
</dbReference>
<feature type="transmembrane region" description="Helical" evidence="5">
    <location>
        <begin position="159"/>
        <end position="179"/>
    </location>
</feature>
<organism evidence="7 8">
    <name type="scientific">Streptomyces albiaxialis</name>
    <dbReference type="NCBI Taxonomy" id="329523"/>
    <lineage>
        <taxon>Bacteria</taxon>
        <taxon>Bacillati</taxon>
        <taxon>Actinomycetota</taxon>
        <taxon>Actinomycetes</taxon>
        <taxon>Kitasatosporales</taxon>
        <taxon>Streptomycetaceae</taxon>
        <taxon>Streptomyces</taxon>
    </lineage>
</organism>
<dbReference type="CDD" id="cd17324">
    <property type="entry name" value="MFS_NepI_like"/>
    <property type="match status" value="1"/>
</dbReference>
<dbReference type="Gene3D" id="1.20.1250.20">
    <property type="entry name" value="MFS general substrate transporter like domains"/>
    <property type="match status" value="1"/>
</dbReference>
<feature type="transmembrane region" description="Helical" evidence="5">
    <location>
        <begin position="275"/>
        <end position="292"/>
    </location>
</feature>
<accession>A0ABN2W1F1</accession>
<dbReference type="PANTHER" id="PTHR42910">
    <property type="entry name" value="TRANSPORTER SCO4007-RELATED"/>
    <property type="match status" value="1"/>
</dbReference>
<dbReference type="RefSeq" id="WP_344529449.1">
    <property type="nucleotide sequence ID" value="NZ_BAAAPE010000009.1"/>
</dbReference>
<dbReference type="InterPro" id="IPR011701">
    <property type="entry name" value="MFS"/>
</dbReference>
<evidence type="ECO:0000256" key="5">
    <source>
        <dbReference type="SAM" id="Phobius"/>
    </source>
</evidence>
<evidence type="ECO:0000256" key="2">
    <source>
        <dbReference type="ARBA" id="ARBA00022692"/>
    </source>
</evidence>
<keyword evidence="8" id="KW-1185">Reference proteome</keyword>
<dbReference type="Pfam" id="PF07690">
    <property type="entry name" value="MFS_1"/>
    <property type="match status" value="1"/>
</dbReference>
<evidence type="ECO:0000313" key="8">
    <source>
        <dbReference type="Proteomes" id="UP001500016"/>
    </source>
</evidence>
<feature type="transmembrane region" description="Helical" evidence="5">
    <location>
        <begin position="365"/>
        <end position="384"/>
    </location>
</feature>
<name>A0ABN2W1F1_9ACTN</name>
<feature type="transmembrane region" description="Helical" evidence="5">
    <location>
        <begin position="210"/>
        <end position="236"/>
    </location>
</feature>
<dbReference type="PROSITE" id="PS00216">
    <property type="entry name" value="SUGAR_TRANSPORT_1"/>
    <property type="match status" value="1"/>
</dbReference>
<protein>
    <submittedName>
        <fullName evidence="7">MFS transporter</fullName>
    </submittedName>
</protein>
<feature type="transmembrane region" description="Helical" evidence="5">
    <location>
        <begin position="75"/>
        <end position="108"/>
    </location>
</feature>
<dbReference type="InterPro" id="IPR005829">
    <property type="entry name" value="Sugar_transporter_CS"/>
</dbReference>
<feature type="transmembrane region" description="Helical" evidence="5">
    <location>
        <begin position="339"/>
        <end position="359"/>
    </location>
</feature>
<reference evidence="7 8" key="1">
    <citation type="journal article" date="2019" name="Int. J. Syst. Evol. Microbiol.">
        <title>The Global Catalogue of Microorganisms (GCM) 10K type strain sequencing project: providing services to taxonomists for standard genome sequencing and annotation.</title>
        <authorList>
            <consortium name="The Broad Institute Genomics Platform"/>
            <consortium name="The Broad Institute Genome Sequencing Center for Infectious Disease"/>
            <person name="Wu L."/>
            <person name="Ma J."/>
        </authorList>
    </citation>
    <scope>NUCLEOTIDE SEQUENCE [LARGE SCALE GENOMIC DNA]</scope>
    <source>
        <strain evidence="7 8">JCM 15478</strain>
    </source>
</reference>
<keyword evidence="4 5" id="KW-0472">Membrane</keyword>
<keyword evidence="2 5" id="KW-0812">Transmembrane</keyword>
<feature type="transmembrane region" description="Helical" evidence="5">
    <location>
        <begin position="242"/>
        <end position="263"/>
    </location>
</feature>
<feature type="transmembrane region" description="Helical" evidence="5">
    <location>
        <begin position="44"/>
        <end position="63"/>
    </location>
</feature>
<evidence type="ECO:0000313" key="7">
    <source>
        <dbReference type="EMBL" id="GAA2079412.1"/>
    </source>
</evidence>
<dbReference type="PANTHER" id="PTHR42910:SF1">
    <property type="entry name" value="MAJOR FACILITATOR SUPERFAMILY (MFS) PROFILE DOMAIN-CONTAINING PROTEIN"/>
    <property type="match status" value="1"/>
</dbReference>
<dbReference type="InterPro" id="IPR020846">
    <property type="entry name" value="MFS_dom"/>
</dbReference>
<evidence type="ECO:0000259" key="6">
    <source>
        <dbReference type="PROSITE" id="PS50850"/>
    </source>
</evidence>
<dbReference type="EMBL" id="BAAAPE010000009">
    <property type="protein sequence ID" value="GAA2079412.1"/>
    <property type="molecule type" value="Genomic_DNA"/>
</dbReference>
<sequence>MSERTSSLIPLLATASAVTAANVYLSQPLLGSVAASLDAGPGLLGAVPTATQLGYAAGILLIVPAGDTHGRRRLILGLGAASSVALAACALAPTVWFLIVASFAVGLLSPVPQLITPLAVALTGPEGATRGKVVGTVQGGLLVGVLASRAYSGGFTELAGWRGVFACSCALTFALTLVLRRALPYVPPAAHGTAYRASLASLPALAARPLVARIVVSGALVGVAFGAFWTTLTFLLEEDYHYGPAQTGLFGLVAAASALASPWAGRAADRLGRRGSVLALVGMVAAGWLVLLPGGTSLAWLIVGVIVLDVGVWGNQAASQTLLFALDPAVHSRLNTLYFTLRFLGIALGSLAGSLAWTHGGWPPVVTTGTLFALTGLLVGVLPLRGRKKRP</sequence>
<evidence type="ECO:0000256" key="1">
    <source>
        <dbReference type="ARBA" id="ARBA00004651"/>
    </source>
</evidence>
<evidence type="ECO:0000256" key="3">
    <source>
        <dbReference type="ARBA" id="ARBA00022989"/>
    </source>
</evidence>
<gene>
    <name evidence="7" type="ORF">GCM10009801_36940</name>
</gene>
<comment type="subcellular location">
    <subcellularLocation>
        <location evidence="1">Cell membrane</location>
        <topology evidence="1">Multi-pass membrane protein</topology>
    </subcellularLocation>
</comment>
<keyword evidence="3 5" id="KW-1133">Transmembrane helix</keyword>
<evidence type="ECO:0000256" key="4">
    <source>
        <dbReference type="ARBA" id="ARBA00023136"/>
    </source>
</evidence>
<comment type="caution">
    <text evidence="7">The sequence shown here is derived from an EMBL/GenBank/DDBJ whole genome shotgun (WGS) entry which is preliminary data.</text>
</comment>